<dbReference type="AlphaFoldDB" id="A0A450UVA1"/>
<evidence type="ECO:0000256" key="1">
    <source>
        <dbReference type="SAM" id="Phobius"/>
    </source>
</evidence>
<evidence type="ECO:0000313" key="5">
    <source>
        <dbReference type="EMBL" id="VFK04042.1"/>
    </source>
</evidence>
<protein>
    <submittedName>
        <fullName evidence="3">Formyl transferase</fullName>
    </submittedName>
</protein>
<evidence type="ECO:0000259" key="2">
    <source>
        <dbReference type="Pfam" id="PF00551"/>
    </source>
</evidence>
<accession>A0A450UVA1</accession>
<organism evidence="3">
    <name type="scientific">Candidatus Kentrum eta</name>
    <dbReference type="NCBI Taxonomy" id="2126337"/>
    <lineage>
        <taxon>Bacteria</taxon>
        <taxon>Pseudomonadati</taxon>
        <taxon>Pseudomonadota</taxon>
        <taxon>Gammaproteobacteria</taxon>
        <taxon>Candidatus Kentrum</taxon>
    </lineage>
</organism>
<dbReference type="Gene3D" id="3.40.50.170">
    <property type="entry name" value="Formyl transferase, N-terminal domain"/>
    <property type="match status" value="1"/>
</dbReference>
<dbReference type="PANTHER" id="PTHR11138:SF5">
    <property type="entry name" value="METHIONYL-TRNA FORMYLTRANSFERASE, MITOCHONDRIAL"/>
    <property type="match status" value="1"/>
</dbReference>
<gene>
    <name evidence="5" type="ORF">BECKH772A_GA0070896_103753</name>
    <name evidence="3" type="ORF">BECKH772B_GA0070898_1009214</name>
    <name evidence="4" type="ORF">BECKH772C_GA0070978_1009014</name>
</gene>
<keyword evidence="1" id="KW-1133">Transmembrane helix</keyword>
<name>A0A450UVA1_9GAMM</name>
<dbReference type="GO" id="GO:0005829">
    <property type="term" value="C:cytosol"/>
    <property type="evidence" value="ECO:0007669"/>
    <property type="project" value="TreeGrafter"/>
</dbReference>
<feature type="transmembrane region" description="Helical" evidence="1">
    <location>
        <begin position="6"/>
        <end position="27"/>
    </location>
</feature>
<evidence type="ECO:0000313" key="3">
    <source>
        <dbReference type="EMBL" id="VFJ96488.1"/>
    </source>
</evidence>
<dbReference type="InterPro" id="IPR002376">
    <property type="entry name" value="Formyl_transf_N"/>
</dbReference>
<reference evidence="3" key="1">
    <citation type="submission" date="2019-02" db="EMBL/GenBank/DDBJ databases">
        <authorList>
            <person name="Gruber-Vodicka R. H."/>
            <person name="Seah K. B. B."/>
        </authorList>
    </citation>
    <scope>NUCLEOTIDE SEQUENCE</scope>
    <source>
        <strain evidence="4">BECK_SA2B12</strain>
        <strain evidence="5">BECK_SA2B15</strain>
        <strain evidence="3">BECK_SA2B20</strain>
    </source>
</reference>
<dbReference type="GO" id="GO:0004479">
    <property type="term" value="F:methionyl-tRNA formyltransferase activity"/>
    <property type="evidence" value="ECO:0007669"/>
    <property type="project" value="TreeGrafter"/>
</dbReference>
<dbReference type="EMBL" id="CAADFJ010000090">
    <property type="protein sequence ID" value="VFK02426.1"/>
    <property type="molecule type" value="Genomic_DNA"/>
</dbReference>
<dbReference type="PANTHER" id="PTHR11138">
    <property type="entry name" value="METHIONYL-TRNA FORMYLTRANSFERASE"/>
    <property type="match status" value="1"/>
</dbReference>
<proteinExistence type="predicted"/>
<dbReference type="Pfam" id="PF00551">
    <property type="entry name" value="Formyl_trans_N"/>
    <property type="match status" value="1"/>
</dbReference>
<keyword evidence="1" id="KW-0812">Transmembrane</keyword>
<dbReference type="EMBL" id="CAADFI010000092">
    <property type="protein sequence ID" value="VFJ96488.1"/>
    <property type="molecule type" value="Genomic_DNA"/>
</dbReference>
<dbReference type="InterPro" id="IPR036477">
    <property type="entry name" value="Formyl_transf_N_sf"/>
</dbReference>
<sequence length="369" mass="42598">MTLDDAKTLGIIVGLIISSIALLLNFFSTIRSIRGQKISNYQEIVKSHRDIWKLTLQDPTSYGRLFDLDVDVSTNPITQQERTFSQLLFLHMTAAYTFLKYSHMQPIEKLEMDFYEVLLTPIPRLVWSESRKYYNSDFRFFVEKANKRRGLRRMIERFTSDVQPDYTKPWNVLLLAAFPDDLKSVIERLGDITICRSDTDEEITKSFIRENNINFVVSFGYGKLIRKEVFSRVPCINIHGGYLPWNRGPNPNLWAWMDDTKKGVSIHYIDGGIDTGDLIAQKEIQFEPPITLESAFDTTVKECKELFCEEWPKIRSGTATRFPQSSGGSIYTLKSQQPLDSLFDEGGLDMPIEQFRETALKLLNRVEIG</sequence>
<dbReference type="SUPFAM" id="SSF53328">
    <property type="entry name" value="Formyltransferase"/>
    <property type="match status" value="1"/>
</dbReference>
<feature type="domain" description="Formyl transferase N-terminal" evidence="2">
    <location>
        <begin position="197"/>
        <end position="300"/>
    </location>
</feature>
<keyword evidence="3" id="KW-0808">Transferase</keyword>
<evidence type="ECO:0000313" key="4">
    <source>
        <dbReference type="EMBL" id="VFK02426.1"/>
    </source>
</evidence>
<keyword evidence="1" id="KW-0472">Membrane</keyword>
<dbReference type="EMBL" id="CAADFG010000375">
    <property type="protein sequence ID" value="VFK04042.1"/>
    <property type="molecule type" value="Genomic_DNA"/>
</dbReference>